<name>A0A182NL82_9DIPT</name>
<reference evidence="4" key="1">
    <citation type="submission" date="2013-03" db="EMBL/GenBank/DDBJ databases">
        <title>The Genome Sequence of Anopheles dirus WRAIR2.</title>
        <authorList>
            <consortium name="The Broad Institute Genomics Platform"/>
            <person name="Neafsey D.E."/>
            <person name="Walton C."/>
            <person name="Walker B."/>
            <person name="Young S.K."/>
            <person name="Zeng Q."/>
            <person name="Gargeya S."/>
            <person name="Fitzgerald M."/>
            <person name="Haas B."/>
            <person name="Abouelleil A."/>
            <person name="Allen A.W."/>
            <person name="Alvarado L."/>
            <person name="Arachchi H.M."/>
            <person name="Berlin A.M."/>
            <person name="Chapman S.B."/>
            <person name="Gainer-Dewar J."/>
            <person name="Goldberg J."/>
            <person name="Griggs A."/>
            <person name="Gujja S."/>
            <person name="Hansen M."/>
            <person name="Howarth C."/>
            <person name="Imamovic A."/>
            <person name="Ireland A."/>
            <person name="Larimer J."/>
            <person name="McCowan C."/>
            <person name="Murphy C."/>
            <person name="Pearson M."/>
            <person name="Poon T.W."/>
            <person name="Priest M."/>
            <person name="Roberts A."/>
            <person name="Saif S."/>
            <person name="Shea T."/>
            <person name="Sisk P."/>
            <person name="Sykes S."/>
            <person name="Wortman J."/>
            <person name="Nusbaum C."/>
            <person name="Birren B."/>
        </authorList>
    </citation>
    <scope>NUCLEOTIDE SEQUENCE [LARGE SCALE GENOMIC DNA]</scope>
    <source>
        <strain evidence="4">WRAIR2</strain>
    </source>
</reference>
<protein>
    <recommendedName>
        <fullName evidence="2">THAP4-like heme-binding domain-containing protein</fullName>
    </recommendedName>
</protein>
<dbReference type="PANTHER" id="PTHR15854">
    <property type="entry name" value="THAP4 PROTEIN"/>
    <property type="match status" value="1"/>
</dbReference>
<reference evidence="3" key="2">
    <citation type="submission" date="2020-05" db="UniProtKB">
        <authorList>
            <consortium name="EnsemblMetazoa"/>
        </authorList>
    </citation>
    <scope>IDENTIFICATION</scope>
    <source>
        <strain evidence="3">WRAIR2</strain>
    </source>
</reference>
<dbReference type="EnsemblMetazoa" id="ADIR008413-RA">
    <property type="protein sequence ID" value="ADIR008413-PA"/>
    <property type="gene ID" value="ADIR008413"/>
</dbReference>
<evidence type="ECO:0000313" key="3">
    <source>
        <dbReference type="EnsemblMetazoa" id="ADIR008413-PA"/>
    </source>
</evidence>
<dbReference type="SUPFAM" id="SSF50814">
    <property type="entry name" value="Lipocalins"/>
    <property type="match status" value="1"/>
</dbReference>
<comment type="catalytic activity">
    <reaction evidence="1">
        <text>peroxynitrite = nitrate</text>
        <dbReference type="Rhea" id="RHEA:63116"/>
        <dbReference type="ChEBI" id="CHEBI:17632"/>
        <dbReference type="ChEBI" id="CHEBI:25941"/>
    </reaction>
    <physiologicalReaction direction="left-to-right" evidence="1">
        <dbReference type="Rhea" id="RHEA:63117"/>
    </physiologicalReaction>
</comment>
<evidence type="ECO:0000259" key="2">
    <source>
        <dbReference type="Pfam" id="PF08768"/>
    </source>
</evidence>
<sequence>VRLSVDGNVNKQSNRLRNYFVAKFVCEKYYKKMAKIHDALKPIQWLIGTWKSVSAKGSYPTIKDFSYNEVLTFESLGQPLLNYEARSQHPVSGAPMHLERGFLRIKPGTSQVAFMVAHNFGLAVLEEGEATENRLMLASKSIDRMSFGKDPAVKAIEKRYRLNADGTLEIQTDMQTDNTPMTNHLIVVYEKSD</sequence>
<accession>A0A182NL82</accession>
<dbReference type="CDD" id="cd07828">
    <property type="entry name" value="lipocalin_heme-bd-THAP4-like"/>
    <property type="match status" value="1"/>
</dbReference>
<evidence type="ECO:0000313" key="4">
    <source>
        <dbReference type="Proteomes" id="UP000075884"/>
    </source>
</evidence>
<dbReference type="InterPro" id="IPR014878">
    <property type="entry name" value="THAP4-like_heme-bd"/>
</dbReference>
<keyword evidence="4" id="KW-1185">Reference proteome</keyword>
<dbReference type="Pfam" id="PF08768">
    <property type="entry name" value="THAP4_heme-bd"/>
    <property type="match status" value="1"/>
</dbReference>
<feature type="domain" description="THAP4-like heme-binding" evidence="2">
    <location>
        <begin position="40"/>
        <end position="191"/>
    </location>
</feature>
<dbReference type="VEuPathDB" id="VectorBase:ADIR008413"/>
<dbReference type="InterPro" id="IPR012674">
    <property type="entry name" value="Calycin"/>
</dbReference>
<dbReference type="AlphaFoldDB" id="A0A182NL82"/>
<dbReference type="Proteomes" id="UP000075884">
    <property type="component" value="Unassembled WGS sequence"/>
</dbReference>
<evidence type="ECO:0000256" key="1">
    <source>
        <dbReference type="ARBA" id="ARBA00036993"/>
    </source>
</evidence>
<dbReference type="Gene3D" id="2.40.128.20">
    <property type="match status" value="1"/>
</dbReference>
<organism evidence="3 4">
    <name type="scientific">Anopheles dirus</name>
    <dbReference type="NCBI Taxonomy" id="7168"/>
    <lineage>
        <taxon>Eukaryota</taxon>
        <taxon>Metazoa</taxon>
        <taxon>Ecdysozoa</taxon>
        <taxon>Arthropoda</taxon>
        <taxon>Hexapoda</taxon>
        <taxon>Insecta</taxon>
        <taxon>Pterygota</taxon>
        <taxon>Neoptera</taxon>
        <taxon>Endopterygota</taxon>
        <taxon>Diptera</taxon>
        <taxon>Nematocera</taxon>
        <taxon>Culicoidea</taxon>
        <taxon>Culicidae</taxon>
        <taxon>Anophelinae</taxon>
        <taxon>Anopheles</taxon>
    </lineage>
</organism>
<dbReference type="InterPro" id="IPR045165">
    <property type="entry name" value="Nitrobindin"/>
</dbReference>
<dbReference type="PANTHER" id="PTHR15854:SF4">
    <property type="entry name" value="PEROXYNITRITE ISOMERASE THAP4"/>
    <property type="match status" value="1"/>
</dbReference>
<proteinExistence type="predicted"/>